<evidence type="ECO:0000256" key="3">
    <source>
        <dbReference type="ARBA" id="ARBA00022729"/>
    </source>
</evidence>
<evidence type="ECO:0000313" key="8">
    <source>
        <dbReference type="Proteomes" id="UP000745764"/>
    </source>
</evidence>
<dbReference type="EMBL" id="CAINUL010000006">
    <property type="protein sequence ID" value="CAD0110411.1"/>
    <property type="molecule type" value="Genomic_DNA"/>
</dbReference>
<accession>A0A9N8KIN9</accession>
<dbReference type="GO" id="GO:0005886">
    <property type="term" value="C:plasma membrane"/>
    <property type="evidence" value="ECO:0007669"/>
    <property type="project" value="UniProtKB-SubCell"/>
</dbReference>
<evidence type="ECO:0000313" key="7">
    <source>
        <dbReference type="EMBL" id="CAD0110411.1"/>
    </source>
</evidence>
<dbReference type="PANTHER" id="PTHR31468:SF2">
    <property type="entry name" value="1,3-BETA-GLUCANOSYLTRANSFERASE GAS1"/>
    <property type="match status" value="1"/>
</dbReference>
<dbReference type="GO" id="GO:0042124">
    <property type="term" value="F:1,3-beta-glucanosyltransferase activity"/>
    <property type="evidence" value="ECO:0007669"/>
    <property type="project" value="TreeGrafter"/>
</dbReference>
<name>A0A9N8KIN9_9PEZI</name>
<evidence type="ECO:0000256" key="4">
    <source>
        <dbReference type="ARBA" id="ARBA00023157"/>
    </source>
</evidence>
<keyword evidence="4" id="KW-1015">Disulfide bond</keyword>
<dbReference type="EC" id="2.4.1.-" evidence="6"/>
<evidence type="ECO:0000256" key="5">
    <source>
        <dbReference type="ARBA" id="ARBA00023180"/>
    </source>
</evidence>
<dbReference type="GO" id="GO:0031505">
    <property type="term" value="P:fungal-type cell wall organization"/>
    <property type="evidence" value="ECO:0007669"/>
    <property type="project" value="TreeGrafter"/>
</dbReference>
<keyword evidence="6" id="KW-0449">Lipoprotein</keyword>
<keyword evidence="6" id="KW-0472">Membrane</keyword>
<keyword evidence="3" id="KW-0732">Signal</keyword>
<dbReference type="Proteomes" id="UP000745764">
    <property type="component" value="Unassembled WGS sequence"/>
</dbReference>
<sequence>SASEAATSGEGTKEQFFVRGVVYQPEDKLQRGVINDPISDDRILELKQNIVLFKELGINTIYIYFIDNNKQHDKAMKLLEEAGIYVVATVSTPTCSINRSKPYESYNTANVSSFLKTAGIMAGYRNTLAIAAGDSVVNSRSNLPATPVLKAVVRDLKRYLLSSNKSKGTRIIPVGYSSADALQINQHPGFLEYLYFGDKESTIDFWAPKNYGWVGKSGMQMSGWNSLNFAIPVFLSEYGANTYLPRQLHESKALYSDPMSRIFSGGCIYEFTDSANGYGLVAMPEAVDSRCFRIRTDAEKNVMETRTTDQGEIYIYHDFANYKAALAQSAQNDPSWDIMERQAAERIDVDVTQGTWPWGPEFQMPATCIDWDNVDELVGSLGKVSLEGNSETRTPAT</sequence>
<organism evidence="7 8">
    <name type="scientific">Aureobasidium uvarum</name>
    <dbReference type="NCBI Taxonomy" id="2773716"/>
    <lineage>
        <taxon>Eukaryota</taxon>
        <taxon>Fungi</taxon>
        <taxon>Dikarya</taxon>
        <taxon>Ascomycota</taxon>
        <taxon>Pezizomycotina</taxon>
        <taxon>Dothideomycetes</taxon>
        <taxon>Dothideomycetidae</taxon>
        <taxon>Dothideales</taxon>
        <taxon>Saccotheciaceae</taxon>
        <taxon>Aureobasidium</taxon>
    </lineage>
</organism>
<keyword evidence="8" id="KW-1185">Reference proteome</keyword>
<dbReference type="GO" id="GO:0071970">
    <property type="term" value="P:fungal-type cell wall (1-&gt;3)-beta-D-glucan biosynthetic process"/>
    <property type="evidence" value="ECO:0007669"/>
    <property type="project" value="TreeGrafter"/>
</dbReference>
<comment type="caution">
    <text evidence="7">The sequence shown here is derived from an EMBL/GenBank/DDBJ whole genome shotgun (WGS) entry which is preliminary data.</text>
</comment>
<dbReference type="SUPFAM" id="SSF51445">
    <property type="entry name" value="(Trans)glycosidases"/>
    <property type="match status" value="1"/>
</dbReference>
<dbReference type="OrthoDB" id="1055148at2759"/>
<protein>
    <recommendedName>
        <fullName evidence="6">1,3-beta-glucanosyltransferase</fullName>
        <ecNumber evidence="6">2.4.1.-</ecNumber>
    </recommendedName>
</protein>
<gene>
    <name evidence="7" type="ORF">AWRI4620_LOCUS4666</name>
</gene>
<reference evidence="7" key="1">
    <citation type="submission" date="2020-06" db="EMBL/GenBank/DDBJ databases">
        <authorList>
            <person name="Onetto C."/>
        </authorList>
    </citation>
    <scope>NUCLEOTIDE SEQUENCE</scope>
</reference>
<dbReference type="InterPro" id="IPR004886">
    <property type="entry name" value="Glucanosyltransferase"/>
</dbReference>
<comment type="function">
    <text evidence="6">Splits internally a 1,3-beta-glucan molecule and transfers the newly generated reducing end (the donor) to the non-reducing end of another 1,3-beta-glucan molecule (the acceptor) forming a 1,3-beta linkage, resulting in the elongation of 1,3-beta-glucan chains in the cell wall.</text>
</comment>
<evidence type="ECO:0000256" key="2">
    <source>
        <dbReference type="ARBA" id="ARBA00007528"/>
    </source>
</evidence>
<proteinExistence type="inferred from homology"/>
<evidence type="ECO:0000256" key="6">
    <source>
        <dbReference type="RuleBase" id="RU361209"/>
    </source>
</evidence>
<dbReference type="GO" id="GO:0098552">
    <property type="term" value="C:side of membrane"/>
    <property type="evidence" value="ECO:0007669"/>
    <property type="project" value="UniProtKB-KW"/>
</dbReference>
<evidence type="ECO:0000256" key="1">
    <source>
        <dbReference type="ARBA" id="ARBA00004609"/>
    </source>
</evidence>
<dbReference type="InterPro" id="IPR017853">
    <property type="entry name" value="GH"/>
</dbReference>
<keyword evidence="5" id="KW-0325">Glycoprotein</keyword>
<keyword evidence="6" id="KW-0336">GPI-anchor</keyword>
<comment type="similarity">
    <text evidence="2 6">Belongs to the glycosyl hydrolase 72 family.</text>
</comment>
<feature type="non-terminal residue" evidence="7">
    <location>
        <position position="397"/>
    </location>
</feature>
<dbReference type="PANTHER" id="PTHR31468">
    <property type="entry name" value="1,3-BETA-GLUCANOSYLTRANSFERASE GAS1"/>
    <property type="match status" value="1"/>
</dbReference>
<dbReference type="Gene3D" id="3.20.20.80">
    <property type="entry name" value="Glycosidases"/>
    <property type="match status" value="1"/>
</dbReference>
<dbReference type="AlphaFoldDB" id="A0A9N8KIN9"/>
<keyword evidence="6" id="KW-0808">Transferase</keyword>
<comment type="subcellular location">
    <subcellularLocation>
        <location evidence="1 6">Cell membrane</location>
        <topology evidence="1 6">Lipid-anchor</topology>
        <topology evidence="1 6">GPI-anchor</topology>
    </subcellularLocation>
</comment>
<dbReference type="Pfam" id="PF03198">
    <property type="entry name" value="Glyco_hydro_72"/>
    <property type="match status" value="1"/>
</dbReference>